<evidence type="ECO:0000256" key="1">
    <source>
        <dbReference type="SAM" id="MobiDB-lite"/>
    </source>
</evidence>
<keyword evidence="3" id="KW-1185">Reference proteome</keyword>
<evidence type="ECO:0000313" key="2">
    <source>
        <dbReference type="EMBL" id="KIO10071.1"/>
    </source>
</evidence>
<protein>
    <submittedName>
        <fullName evidence="2">Uncharacterized protein</fullName>
    </submittedName>
</protein>
<evidence type="ECO:0000313" key="3">
    <source>
        <dbReference type="Proteomes" id="UP000054217"/>
    </source>
</evidence>
<dbReference type="Proteomes" id="UP000054217">
    <property type="component" value="Unassembled WGS sequence"/>
</dbReference>
<feature type="region of interest" description="Disordered" evidence="1">
    <location>
        <begin position="1"/>
        <end position="22"/>
    </location>
</feature>
<reference evidence="2 3" key="1">
    <citation type="submission" date="2014-04" db="EMBL/GenBank/DDBJ databases">
        <authorList>
            <consortium name="DOE Joint Genome Institute"/>
            <person name="Kuo A."/>
            <person name="Kohler A."/>
            <person name="Costa M.D."/>
            <person name="Nagy L.G."/>
            <person name="Floudas D."/>
            <person name="Copeland A."/>
            <person name="Barry K.W."/>
            <person name="Cichocki N."/>
            <person name="Veneault-Fourrey C."/>
            <person name="LaButti K."/>
            <person name="Lindquist E.A."/>
            <person name="Lipzen A."/>
            <person name="Lundell T."/>
            <person name="Morin E."/>
            <person name="Murat C."/>
            <person name="Sun H."/>
            <person name="Tunlid A."/>
            <person name="Henrissat B."/>
            <person name="Grigoriev I.V."/>
            <person name="Hibbett D.S."/>
            <person name="Martin F."/>
            <person name="Nordberg H.P."/>
            <person name="Cantor M.N."/>
            <person name="Hua S.X."/>
        </authorList>
    </citation>
    <scope>NUCLEOTIDE SEQUENCE [LARGE SCALE GENOMIC DNA]</scope>
    <source>
        <strain evidence="2 3">Marx 270</strain>
    </source>
</reference>
<dbReference type="EMBL" id="KN831953">
    <property type="protein sequence ID" value="KIO10071.1"/>
    <property type="molecule type" value="Genomic_DNA"/>
</dbReference>
<dbReference type="AlphaFoldDB" id="A0A0C3PML8"/>
<organism evidence="2 3">
    <name type="scientific">Pisolithus tinctorius Marx 270</name>
    <dbReference type="NCBI Taxonomy" id="870435"/>
    <lineage>
        <taxon>Eukaryota</taxon>
        <taxon>Fungi</taxon>
        <taxon>Dikarya</taxon>
        <taxon>Basidiomycota</taxon>
        <taxon>Agaricomycotina</taxon>
        <taxon>Agaricomycetes</taxon>
        <taxon>Agaricomycetidae</taxon>
        <taxon>Boletales</taxon>
        <taxon>Sclerodermatineae</taxon>
        <taxon>Pisolithaceae</taxon>
        <taxon>Pisolithus</taxon>
    </lineage>
</organism>
<sequence length="137" mass="15022">MRKPNPILTTGAQHKSDKDAGSDDRCLKVIECLEGLALDILEQMVASIIKPNNLTPHTTNAHGLAPFNNARYGRLEVTVSDRSKGGLDESRRVLRYPVRGSRTSSKHIGTSKYDVVLRISNCSSPPTKNYELCSSSP</sequence>
<name>A0A0C3PML8_PISTI</name>
<gene>
    <name evidence="2" type="ORF">M404DRAFT_231634</name>
</gene>
<proteinExistence type="predicted"/>
<dbReference type="InParanoid" id="A0A0C3PML8"/>
<dbReference type="HOGENOM" id="CLU_1865929_0_0_1"/>
<reference evidence="3" key="2">
    <citation type="submission" date="2015-01" db="EMBL/GenBank/DDBJ databases">
        <title>Evolutionary Origins and Diversification of the Mycorrhizal Mutualists.</title>
        <authorList>
            <consortium name="DOE Joint Genome Institute"/>
            <consortium name="Mycorrhizal Genomics Consortium"/>
            <person name="Kohler A."/>
            <person name="Kuo A."/>
            <person name="Nagy L.G."/>
            <person name="Floudas D."/>
            <person name="Copeland A."/>
            <person name="Barry K.W."/>
            <person name="Cichocki N."/>
            <person name="Veneault-Fourrey C."/>
            <person name="LaButti K."/>
            <person name="Lindquist E.A."/>
            <person name="Lipzen A."/>
            <person name="Lundell T."/>
            <person name="Morin E."/>
            <person name="Murat C."/>
            <person name="Riley R."/>
            <person name="Ohm R."/>
            <person name="Sun H."/>
            <person name="Tunlid A."/>
            <person name="Henrissat B."/>
            <person name="Grigoriev I.V."/>
            <person name="Hibbett D.S."/>
            <person name="Martin F."/>
        </authorList>
    </citation>
    <scope>NUCLEOTIDE SEQUENCE [LARGE SCALE GENOMIC DNA]</scope>
    <source>
        <strain evidence="3">Marx 270</strain>
    </source>
</reference>
<accession>A0A0C3PML8</accession>